<protein>
    <recommendedName>
        <fullName evidence="3">XRE family transcriptional regulator</fullName>
    </recommendedName>
</protein>
<reference evidence="1 2" key="1">
    <citation type="submission" date="2021-03" db="EMBL/GenBank/DDBJ databases">
        <title>Sequencing the genomes of 1000 actinobacteria strains.</title>
        <authorList>
            <person name="Klenk H.-P."/>
        </authorList>
    </citation>
    <scope>NUCLEOTIDE SEQUENCE [LARGE SCALE GENOMIC DNA]</scope>
    <source>
        <strain evidence="1 2">DSM 15797</strain>
    </source>
</reference>
<sequence>MALTQDEVGRWLTSVAPGVGLTVLSREAGFSRVRLRQQLVGDRVSEETIIKISRVLNLHPLEQLRYFTEYQYLEPSRPDPREIGAFIQWEHLLRACAALEFGESLMEQSLGPTHFGETSRQWIDSIDPEGSLRKYLQIAGPISDPGLSKMLGGPLRLDLALLAAQYTGLPKTSAWVVAQLLTPAEAGWDVSERAQWLQGMERTERLDVVETRIHAALMRERRKQPL</sequence>
<keyword evidence="2" id="KW-1185">Reference proteome</keyword>
<evidence type="ECO:0008006" key="3">
    <source>
        <dbReference type="Google" id="ProtNLM"/>
    </source>
</evidence>
<comment type="caution">
    <text evidence="1">The sequence shown here is derived from an EMBL/GenBank/DDBJ whole genome shotgun (WGS) entry which is preliminary data.</text>
</comment>
<proteinExistence type="predicted"/>
<dbReference type="Proteomes" id="UP001296993">
    <property type="component" value="Unassembled WGS sequence"/>
</dbReference>
<dbReference type="EMBL" id="JAGIOF010000003">
    <property type="protein sequence ID" value="MBP2388382.1"/>
    <property type="molecule type" value="Genomic_DNA"/>
</dbReference>
<gene>
    <name evidence="1" type="ORF">JOF47_003955</name>
</gene>
<accession>A0ABS4XIU7</accession>
<evidence type="ECO:0000313" key="2">
    <source>
        <dbReference type="Proteomes" id="UP001296993"/>
    </source>
</evidence>
<name>A0ABS4XIU7_9MICC</name>
<organism evidence="1 2">
    <name type="scientific">Paeniglutamicibacter kerguelensis</name>
    <dbReference type="NCBI Taxonomy" id="254788"/>
    <lineage>
        <taxon>Bacteria</taxon>
        <taxon>Bacillati</taxon>
        <taxon>Actinomycetota</taxon>
        <taxon>Actinomycetes</taxon>
        <taxon>Micrococcales</taxon>
        <taxon>Micrococcaceae</taxon>
        <taxon>Paeniglutamicibacter</taxon>
    </lineage>
</organism>
<dbReference type="RefSeq" id="WP_210001945.1">
    <property type="nucleotide sequence ID" value="NZ_BAAAJY010000001.1"/>
</dbReference>
<evidence type="ECO:0000313" key="1">
    <source>
        <dbReference type="EMBL" id="MBP2388382.1"/>
    </source>
</evidence>